<reference evidence="1 2" key="1">
    <citation type="journal article" date="2019" name="Sci. Rep.">
        <title>Orb-weaving spider Araneus ventricosus genome elucidates the spidroin gene catalogue.</title>
        <authorList>
            <person name="Kono N."/>
            <person name="Nakamura H."/>
            <person name="Ohtoshi R."/>
            <person name="Moran D.A.P."/>
            <person name="Shinohara A."/>
            <person name="Yoshida Y."/>
            <person name="Fujiwara M."/>
            <person name="Mori M."/>
            <person name="Tomita M."/>
            <person name="Arakawa K."/>
        </authorList>
    </citation>
    <scope>NUCLEOTIDE SEQUENCE [LARGE SCALE GENOMIC DNA]</scope>
</reference>
<dbReference type="EMBL" id="BGPR01000618">
    <property type="protein sequence ID" value="GBM28746.1"/>
    <property type="molecule type" value="Genomic_DNA"/>
</dbReference>
<organism evidence="1 2">
    <name type="scientific">Araneus ventricosus</name>
    <name type="common">Orbweaver spider</name>
    <name type="synonym">Epeira ventricosa</name>
    <dbReference type="NCBI Taxonomy" id="182803"/>
    <lineage>
        <taxon>Eukaryota</taxon>
        <taxon>Metazoa</taxon>
        <taxon>Ecdysozoa</taxon>
        <taxon>Arthropoda</taxon>
        <taxon>Chelicerata</taxon>
        <taxon>Arachnida</taxon>
        <taxon>Araneae</taxon>
        <taxon>Araneomorphae</taxon>
        <taxon>Entelegynae</taxon>
        <taxon>Araneoidea</taxon>
        <taxon>Araneidae</taxon>
        <taxon>Araneus</taxon>
    </lineage>
</organism>
<comment type="caution">
    <text evidence="1">The sequence shown here is derived from an EMBL/GenBank/DDBJ whole genome shotgun (WGS) entry which is preliminary data.</text>
</comment>
<name>A0A4Y2EL64_ARAVE</name>
<dbReference type="Proteomes" id="UP000499080">
    <property type="component" value="Unassembled WGS sequence"/>
</dbReference>
<evidence type="ECO:0000313" key="2">
    <source>
        <dbReference type="Proteomes" id="UP000499080"/>
    </source>
</evidence>
<protein>
    <submittedName>
        <fullName evidence="1">Uncharacterized protein</fullName>
    </submittedName>
</protein>
<keyword evidence="2" id="KW-1185">Reference proteome</keyword>
<accession>A0A4Y2EL64</accession>
<gene>
    <name evidence="1" type="ORF">AVEN_54521_1</name>
</gene>
<dbReference type="AlphaFoldDB" id="A0A4Y2EL64"/>
<evidence type="ECO:0000313" key="1">
    <source>
        <dbReference type="EMBL" id="GBM28746.1"/>
    </source>
</evidence>
<sequence>MDDFRLSVGRPLYSVDNIVQFLDPDDRLTYNSHSSSPLLGLQSPPVKRRIQSSLYSPYDPPSRLIQCTGCLETLLRCLISYHTPERISDSDHQSGGMLRFVSDGRSTELPNFPEHPEGHSSEGNMSRFTSTANFGRLSWFRLLVLVQFYKIASVAVSKLDSKPSRCGR</sequence>
<proteinExistence type="predicted"/>